<dbReference type="RefSeq" id="WP_275634409.1">
    <property type="nucleotide sequence ID" value="NZ_JARGYD010000009.1"/>
</dbReference>
<feature type="domain" description="Amidohydrolase-related" evidence="1">
    <location>
        <begin position="10"/>
        <end position="274"/>
    </location>
</feature>
<accession>A0ABV7GUE4</accession>
<gene>
    <name evidence="2" type="ORF">ACFOGP_19125</name>
</gene>
<evidence type="ECO:0000259" key="1">
    <source>
        <dbReference type="Pfam" id="PF04909"/>
    </source>
</evidence>
<evidence type="ECO:0000313" key="2">
    <source>
        <dbReference type="EMBL" id="MFC3144842.1"/>
    </source>
</evidence>
<dbReference type="Pfam" id="PF04909">
    <property type="entry name" value="Amidohydro_2"/>
    <property type="match status" value="1"/>
</dbReference>
<dbReference type="InterPro" id="IPR052358">
    <property type="entry name" value="Aro_Compnd_Degr_Hydrolases"/>
</dbReference>
<name>A0ABV7GUE4_9RHOB</name>
<dbReference type="EMBL" id="JBHRTB010000010">
    <property type="protein sequence ID" value="MFC3144842.1"/>
    <property type="molecule type" value="Genomic_DNA"/>
</dbReference>
<reference evidence="3" key="1">
    <citation type="journal article" date="2019" name="Int. J. Syst. Evol. Microbiol.">
        <title>The Global Catalogue of Microorganisms (GCM) 10K type strain sequencing project: providing services to taxonomists for standard genome sequencing and annotation.</title>
        <authorList>
            <consortium name="The Broad Institute Genomics Platform"/>
            <consortium name="The Broad Institute Genome Sequencing Center for Infectious Disease"/>
            <person name="Wu L."/>
            <person name="Ma J."/>
        </authorList>
    </citation>
    <scope>NUCLEOTIDE SEQUENCE [LARGE SCALE GENOMIC DNA]</scope>
    <source>
        <strain evidence="3">KCTC 52366</strain>
    </source>
</reference>
<sequence length="276" mass="30254">MPHPLLEPKIDCHLHLLDPQRFPYGEGTPYLPEGQEIGTLHQMRAVFDANGVTRALLVQPSSGYGTDNSAMLDAIQRSGMDWRGIAVVGPDVTHDQLAALKAGGVAGVAYNLPFHPAGYYKAFAHVTEMLVDLDLVLDIQFEGDGIFEALDLLGNAPVRLAIDHCGRPDLSAGRDSTAFRALLALADRAPDTVIKLSGHHKFAPFPWPFETAAPFVADLLAAYTPDRCVWGSDWPFLRVPERVDYGPLLTLAAQSLPDDAAREKVFRRTAERMFWG</sequence>
<organism evidence="2 3">
    <name type="scientific">Psychromarinibacter halotolerans</name>
    <dbReference type="NCBI Taxonomy" id="1775175"/>
    <lineage>
        <taxon>Bacteria</taxon>
        <taxon>Pseudomonadati</taxon>
        <taxon>Pseudomonadota</taxon>
        <taxon>Alphaproteobacteria</taxon>
        <taxon>Rhodobacterales</taxon>
        <taxon>Paracoccaceae</taxon>
        <taxon>Psychromarinibacter</taxon>
    </lineage>
</organism>
<dbReference type="SUPFAM" id="SSF51556">
    <property type="entry name" value="Metallo-dependent hydrolases"/>
    <property type="match status" value="1"/>
</dbReference>
<dbReference type="InterPro" id="IPR032466">
    <property type="entry name" value="Metal_Hydrolase"/>
</dbReference>
<protein>
    <submittedName>
        <fullName evidence="2">Amidohydrolase family protein</fullName>
    </submittedName>
</protein>
<keyword evidence="3" id="KW-1185">Reference proteome</keyword>
<dbReference type="InterPro" id="IPR006680">
    <property type="entry name" value="Amidohydro-rel"/>
</dbReference>
<proteinExistence type="predicted"/>
<dbReference type="Gene3D" id="3.20.20.140">
    <property type="entry name" value="Metal-dependent hydrolases"/>
    <property type="match status" value="1"/>
</dbReference>
<dbReference type="PANTHER" id="PTHR35563">
    <property type="entry name" value="BARREL METAL-DEPENDENT HYDROLASE, PUTATIVE (AFU_ORTHOLOGUE AFUA_1G16240)-RELATED"/>
    <property type="match status" value="1"/>
</dbReference>
<dbReference type="PANTHER" id="PTHR35563:SF2">
    <property type="entry name" value="BARREL METAL-DEPENDENT HYDROLASE, PUTATIVE (AFU_ORTHOLOGUE AFUA_1G16240)-RELATED"/>
    <property type="match status" value="1"/>
</dbReference>
<dbReference type="Proteomes" id="UP001595632">
    <property type="component" value="Unassembled WGS sequence"/>
</dbReference>
<evidence type="ECO:0000313" key="3">
    <source>
        <dbReference type="Proteomes" id="UP001595632"/>
    </source>
</evidence>
<comment type="caution">
    <text evidence="2">The sequence shown here is derived from an EMBL/GenBank/DDBJ whole genome shotgun (WGS) entry which is preliminary data.</text>
</comment>